<feature type="transmembrane region" description="Helical" evidence="1">
    <location>
        <begin position="66"/>
        <end position="87"/>
    </location>
</feature>
<keyword evidence="1" id="KW-1133">Transmembrane helix</keyword>
<reference evidence="2 4" key="1">
    <citation type="submission" date="2014-11" db="EMBL/GenBank/DDBJ databases">
        <title>Genetic blueprint of the zoonotic pathogen Toxocara canis.</title>
        <authorList>
            <person name="Zhu X.-Q."/>
            <person name="Korhonen P.K."/>
            <person name="Cai H."/>
            <person name="Young N.D."/>
            <person name="Nejsum P."/>
            <person name="von Samson-Himmelstjerna G."/>
            <person name="Boag P.R."/>
            <person name="Tan P."/>
            <person name="Li Q."/>
            <person name="Min J."/>
            <person name="Yang Y."/>
            <person name="Wang X."/>
            <person name="Fang X."/>
            <person name="Hall R.S."/>
            <person name="Hofmann A."/>
            <person name="Sternberg P.W."/>
            <person name="Jex A.R."/>
            <person name="Gasser R.B."/>
        </authorList>
    </citation>
    <scope>NUCLEOTIDE SEQUENCE [LARGE SCALE GENOMIC DNA]</scope>
    <source>
        <strain evidence="2">PN_DK_2014</strain>
    </source>
</reference>
<dbReference type="AlphaFoldDB" id="A0A0B2VTT4"/>
<accession>A0A0B2VTT4</accession>
<gene>
    <name evidence="2" type="ORF">Tcan_10313</name>
    <name evidence="3" type="ORF">TCNE_LOCUS1263</name>
</gene>
<evidence type="ECO:0000313" key="3">
    <source>
        <dbReference type="EMBL" id="VDM25822.1"/>
    </source>
</evidence>
<proteinExistence type="predicted"/>
<reference evidence="3" key="2">
    <citation type="submission" date="2018-11" db="EMBL/GenBank/DDBJ databases">
        <authorList>
            <consortium name="Pathogen Informatics"/>
        </authorList>
    </citation>
    <scope>NUCLEOTIDE SEQUENCE [LARGE SCALE GENOMIC DNA]</scope>
</reference>
<sequence>MNGIVEKGFRLRRPRSTKNFPGEGTGIVAKTFESGSSKKQADSADSVEQLFLLLETGPFGMGATSAALYDVYLGYFSLSVSGGFIGLRRRYLRSNQYEIVACFCWARQHFSQVDYCKNGPTVEESSGGQLRS</sequence>
<evidence type="ECO:0000313" key="2">
    <source>
        <dbReference type="EMBL" id="KHN86971.1"/>
    </source>
</evidence>
<dbReference type="Proteomes" id="UP000031036">
    <property type="component" value="Unassembled WGS sequence"/>
</dbReference>
<keyword evidence="1" id="KW-0472">Membrane</keyword>
<dbReference type="EMBL" id="UYWY01000884">
    <property type="protein sequence ID" value="VDM25822.1"/>
    <property type="molecule type" value="Genomic_DNA"/>
</dbReference>
<protein>
    <submittedName>
        <fullName evidence="2">Uncharacterized protein</fullName>
    </submittedName>
</protein>
<evidence type="ECO:0000256" key="1">
    <source>
        <dbReference type="SAM" id="Phobius"/>
    </source>
</evidence>
<name>A0A0B2VTT4_TOXCA</name>
<organism evidence="2 4">
    <name type="scientific">Toxocara canis</name>
    <name type="common">Canine roundworm</name>
    <dbReference type="NCBI Taxonomy" id="6265"/>
    <lineage>
        <taxon>Eukaryota</taxon>
        <taxon>Metazoa</taxon>
        <taxon>Ecdysozoa</taxon>
        <taxon>Nematoda</taxon>
        <taxon>Chromadorea</taxon>
        <taxon>Rhabditida</taxon>
        <taxon>Spirurina</taxon>
        <taxon>Ascaridomorpha</taxon>
        <taxon>Ascaridoidea</taxon>
        <taxon>Toxocaridae</taxon>
        <taxon>Toxocara</taxon>
    </lineage>
</organism>
<dbReference type="EMBL" id="JPKZ01000491">
    <property type="protein sequence ID" value="KHN86971.1"/>
    <property type="molecule type" value="Genomic_DNA"/>
</dbReference>
<evidence type="ECO:0000313" key="4">
    <source>
        <dbReference type="Proteomes" id="UP000031036"/>
    </source>
</evidence>
<keyword evidence="4" id="KW-1185">Reference proteome</keyword>
<keyword evidence="1" id="KW-0812">Transmembrane</keyword>